<dbReference type="AlphaFoldDB" id="A0A0F9MDN8"/>
<accession>A0A0F9MDN8</accession>
<reference evidence="1" key="1">
    <citation type="journal article" date="2015" name="Nature">
        <title>Complex archaea that bridge the gap between prokaryotes and eukaryotes.</title>
        <authorList>
            <person name="Spang A."/>
            <person name="Saw J.H."/>
            <person name="Jorgensen S.L."/>
            <person name="Zaremba-Niedzwiedzka K."/>
            <person name="Martijn J."/>
            <person name="Lind A.E."/>
            <person name="van Eijk R."/>
            <person name="Schleper C."/>
            <person name="Guy L."/>
            <person name="Ettema T.J."/>
        </authorList>
    </citation>
    <scope>NUCLEOTIDE SEQUENCE</scope>
</reference>
<gene>
    <name evidence="1" type="ORF">LCGC14_1397480</name>
</gene>
<sequence>MISEYTKEDIDQYVSNHIPPGDFLRAVLENNLMEAMGRADKNNQTAIFDICTYIYNHVPFDCHGSKEKVEAWLADKIKSGDYI</sequence>
<name>A0A0F9MDN8_9ZZZZ</name>
<evidence type="ECO:0000313" key="1">
    <source>
        <dbReference type="EMBL" id="KKM74720.1"/>
    </source>
</evidence>
<protein>
    <submittedName>
        <fullName evidence="1">Uncharacterized protein</fullName>
    </submittedName>
</protein>
<organism evidence="1">
    <name type="scientific">marine sediment metagenome</name>
    <dbReference type="NCBI Taxonomy" id="412755"/>
    <lineage>
        <taxon>unclassified sequences</taxon>
        <taxon>metagenomes</taxon>
        <taxon>ecological metagenomes</taxon>
    </lineage>
</organism>
<proteinExistence type="predicted"/>
<dbReference type="EMBL" id="LAZR01009093">
    <property type="protein sequence ID" value="KKM74720.1"/>
    <property type="molecule type" value="Genomic_DNA"/>
</dbReference>
<comment type="caution">
    <text evidence="1">The sequence shown here is derived from an EMBL/GenBank/DDBJ whole genome shotgun (WGS) entry which is preliminary data.</text>
</comment>